<evidence type="ECO:0000313" key="1">
    <source>
        <dbReference type="EMBL" id="BAU76825.1"/>
    </source>
</evidence>
<dbReference type="Pfam" id="PF09720">
    <property type="entry name" value="Unstab_antitox"/>
    <property type="match status" value="1"/>
</dbReference>
<protein>
    <recommendedName>
        <fullName evidence="3">Addiction module protein</fullName>
    </recommendedName>
</protein>
<name>A0AAD1FHK5_METFU</name>
<sequence>MPRYHSPLPDELLKLSPAERIQLAEDLWESVAAHPESMPPLTEDEGREIDRRLAEHQATPETAVDWTDVRKKLWARLE</sequence>
<dbReference type="AlphaFoldDB" id="A0AAD1FHK5"/>
<dbReference type="RefSeq" id="WP_003452863.1">
    <property type="nucleotide sequence ID" value="NZ_AJMR01000180.1"/>
</dbReference>
<evidence type="ECO:0008006" key="3">
    <source>
        <dbReference type="Google" id="ProtNLM"/>
    </source>
</evidence>
<reference evidence="2" key="1">
    <citation type="submission" date="2015-05" db="EMBL/GenBank/DDBJ databases">
        <title>Draft genome sequencing of a biphenyl-degrading bacterium, Pseudomonas balearica KF707 (=NBRC110670).</title>
        <authorList>
            <person name="Kimura N."/>
            <person name="Hirose J."/>
            <person name="Watanabe T."/>
            <person name="Suenaga H."/>
            <person name="Fujihara H."/>
            <person name="Noguchi M."/>
            <person name="Hashimoto M."/>
            <person name="Shimodaira J."/>
            <person name="Tsuchikane K."/>
            <person name="Hosoyama A."/>
            <person name="Yamazoe A."/>
            <person name="Fujita N."/>
            <person name="Furukawa K."/>
        </authorList>
    </citation>
    <scope>NUCLEOTIDE SEQUENCE [LARGE SCALE GENOMIC DNA]</scope>
    <source>
        <strain evidence="2">DSM 10086 / NBRC 110670 / KF707</strain>
    </source>
</reference>
<proteinExistence type="predicted"/>
<reference evidence="1 2" key="2">
    <citation type="journal article" date="2017" name="Int. J. Syst. Evol. Microbiol.">
        <title>Pseudomonas furukawaii sp. nov., a polychlorinated biphenyl-degrading bacterium isolated from biphenyl-contaminated soil in Japan.</title>
        <authorList>
            <person name="Kimura N."/>
            <person name="Watanabe T."/>
            <person name="Suenaga H."/>
            <person name="Fujihara H."/>
            <person name="Futagami T."/>
            <person name="Goto M."/>
            <person name="Hanada S."/>
            <person name="Hirose J."/>
        </authorList>
    </citation>
    <scope>NUCLEOTIDE SEQUENCE [LARGE SCALE GENOMIC DNA]</scope>
    <source>
        <strain evidence="2">DSM 10086 / NBRC 110670 / KF707</strain>
    </source>
</reference>
<dbReference type="NCBIfam" id="TIGR02574">
    <property type="entry name" value="stabl_TIGR02574"/>
    <property type="match status" value="1"/>
</dbReference>
<organism evidence="1 2">
    <name type="scientific">Metapseudomonas furukawaii</name>
    <name type="common">Pseudomonas furukawaii</name>
    <dbReference type="NCBI Taxonomy" id="1149133"/>
    <lineage>
        <taxon>Bacteria</taxon>
        <taxon>Pseudomonadati</taxon>
        <taxon>Pseudomonadota</taxon>
        <taxon>Gammaproteobacteria</taxon>
        <taxon>Pseudomonadales</taxon>
        <taxon>Pseudomonadaceae</taxon>
        <taxon>Metapseudomonas</taxon>
    </lineage>
</organism>
<dbReference type="Proteomes" id="UP000218554">
    <property type="component" value="Chromosome"/>
</dbReference>
<dbReference type="InterPro" id="IPR013406">
    <property type="entry name" value="CHP02574_addiction_mod"/>
</dbReference>
<dbReference type="EMBL" id="AP014862">
    <property type="protein sequence ID" value="BAU76825.1"/>
    <property type="molecule type" value="Genomic_DNA"/>
</dbReference>
<keyword evidence="2" id="KW-1185">Reference proteome</keyword>
<gene>
    <name evidence="1" type="ORF">KF707C_51370</name>
</gene>
<dbReference type="KEGG" id="pfuw:KF707C_51370"/>
<accession>A0AAD1FHK5</accession>
<evidence type="ECO:0000313" key="2">
    <source>
        <dbReference type="Proteomes" id="UP000218554"/>
    </source>
</evidence>